<protein>
    <submittedName>
        <fullName evidence="3">GSCFA domain-containing protein</fullName>
    </submittedName>
</protein>
<evidence type="ECO:0000313" key="4">
    <source>
        <dbReference type="Proteomes" id="UP000633219"/>
    </source>
</evidence>
<evidence type="ECO:0000259" key="2">
    <source>
        <dbReference type="Pfam" id="PF08885"/>
    </source>
</evidence>
<dbReference type="InterPro" id="IPR014982">
    <property type="entry name" value="GSCFA"/>
</dbReference>
<reference evidence="3" key="1">
    <citation type="submission" date="2021-01" db="EMBL/GenBank/DDBJ databases">
        <title>Rhizobium sp. strain KVB221 16S ribosomal RNA gene Genome sequencing and assembly.</title>
        <authorList>
            <person name="Kang M."/>
        </authorList>
    </citation>
    <scope>NUCLEOTIDE SEQUENCE</scope>
    <source>
        <strain evidence="3">KVB221</strain>
    </source>
</reference>
<dbReference type="Proteomes" id="UP000633219">
    <property type="component" value="Unassembled WGS sequence"/>
</dbReference>
<dbReference type="RefSeq" id="WP_201656658.1">
    <property type="nucleotide sequence ID" value="NZ_JAEQNC010000004.1"/>
</dbReference>
<sequence>MSDFIKYEQDGQVKKTTYTFFRGDTANFHPTDESLTRSGFLRDYVVNGLLPDVPPISKETPIVPFGSCFASNIQQYLVDRGYNVLTKTGRKNYISWMGDGMVNTFAILQQFEWAWEGKVPQVDLWHGYKAEVFGYDEAVRQSTVDMLNECDVFIITLGLSEVWFDEPTQSVFWRAVPKENFDPARHKFRVSSVAENSSNLERIRLLIRKYRPDARLIFTLSPVPLTATFRDMSCISANAVSKSVLRAAIDEFMQGPAGTDTYTHYFPSYEVVTGLFMSPFMEDRKHPHAHVIDINMRIFEKYFCNSSISDDDLDASFAQAQLLDYQVACDGHFAVPRTFSPRGGGAVARPGQDDDTKRTHRSSKS</sequence>
<dbReference type="Pfam" id="PF08885">
    <property type="entry name" value="GSCFA"/>
    <property type="match status" value="1"/>
</dbReference>
<evidence type="ECO:0000313" key="3">
    <source>
        <dbReference type="EMBL" id="MBL0372281.1"/>
    </source>
</evidence>
<feature type="region of interest" description="Disordered" evidence="1">
    <location>
        <begin position="340"/>
        <end position="365"/>
    </location>
</feature>
<accession>A0A936YPW0</accession>
<evidence type="ECO:0000256" key="1">
    <source>
        <dbReference type="SAM" id="MobiDB-lite"/>
    </source>
</evidence>
<dbReference type="EMBL" id="JAEQNC010000004">
    <property type="protein sequence ID" value="MBL0372281.1"/>
    <property type="molecule type" value="Genomic_DNA"/>
</dbReference>
<organism evidence="3 4">
    <name type="scientific">Rhizobium setariae</name>
    <dbReference type="NCBI Taxonomy" id="2801340"/>
    <lineage>
        <taxon>Bacteria</taxon>
        <taxon>Pseudomonadati</taxon>
        <taxon>Pseudomonadota</taxon>
        <taxon>Alphaproteobacteria</taxon>
        <taxon>Hyphomicrobiales</taxon>
        <taxon>Rhizobiaceae</taxon>
        <taxon>Rhizobium/Agrobacterium group</taxon>
        <taxon>Rhizobium</taxon>
    </lineage>
</organism>
<name>A0A936YPW0_9HYPH</name>
<keyword evidence="4" id="KW-1185">Reference proteome</keyword>
<gene>
    <name evidence="3" type="ORF">JJB09_09595</name>
</gene>
<comment type="caution">
    <text evidence="3">The sequence shown here is derived from an EMBL/GenBank/DDBJ whole genome shotgun (WGS) entry which is preliminary data.</text>
</comment>
<feature type="domain" description="GSCFA" evidence="2">
    <location>
        <begin position="62"/>
        <end position="299"/>
    </location>
</feature>
<dbReference type="AlphaFoldDB" id="A0A936YPW0"/>
<proteinExistence type="predicted"/>